<feature type="non-terminal residue" evidence="2">
    <location>
        <position position="1"/>
    </location>
</feature>
<evidence type="ECO:0000256" key="1">
    <source>
        <dbReference type="SAM" id="MobiDB-lite"/>
    </source>
</evidence>
<evidence type="ECO:0008006" key="4">
    <source>
        <dbReference type="Google" id="ProtNLM"/>
    </source>
</evidence>
<dbReference type="EMBL" id="AEGR01000089">
    <property type="protein sequence ID" value="EGI75887.1"/>
    <property type="molecule type" value="Genomic_DNA"/>
</dbReference>
<accession>F3KWI0</accession>
<dbReference type="STRING" id="887062.HGR_14094"/>
<reference evidence="2 3" key="1">
    <citation type="journal article" date="2011" name="EMBO J.">
        <title>Structural diversity of bacterial flagellar motors.</title>
        <authorList>
            <person name="Chen S."/>
            <person name="Beeby M."/>
            <person name="Murphy G.E."/>
            <person name="Leadbetter J.R."/>
            <person name="Hendrixson D.R."/>
            <person name="Briegel A."/>
            <person name="Li Z."/>
            <person name="Shi J."/>
            <person name="Tocheva E.I."/>
            <person name="Muller A."/>
            <person name="Dobro M.J."/>
            <person name="Jensen G.J."/>
        </authorList>
    </citation>
    <scope>NUCLEOTIDE SEQUENCE [LARGE SCALE GENOMIC DNA]</scope>
    <source>
        <strain evidence="2 3">ATCC 19624</strain>
    </source>
</reference>
<dbReference type="AlphaFoldDB" id="F3KWI0"/>
<proteinExistence type="predicted"/>
<organism evidence="2 3">
    <name type="scientific">Hylemonella gracilis ATCC 19624</name>
    <dbReference type="NCBI Taxonomy" id="887062"/>
    <lineage>
        <taxon>Bacteria</taxon>
        <taxon>Pseudomonadati</taxon>
        <taxon>Pseudomonadota</taxon>
        <taxon>Betaproteobacteria</taxon>
        <taxon>Burkholderiales</taxon>
        <taxon>Comamonadaceae</taxon>
        <taxon>Hylemonella</taxon>
    </lineage>
</organism>
<dbReference type="eggNOG" id="COG0840">
    <property type="taxonomic scope" value="Bacteria"/>
</dbReference>
<sequence length="101" mass="10500">QATQQNAALVEEMAAAASSLKSQARELVQTVAVFKLDDNGHAITSGPAIARSNATTRPVQSAIQVAPKTPSKVTRLQPLPAHATVESTSSAKTGTDDWASF</sequence>
<comment type="caution">
    <text evidence="2">The sequence shown here is derived from an EMBL/GenBank/DDBJ whole genome shotgun (WGS) entry which is preliminary data.</text>
</comment>
<gene>
    <name evidence="2" type="ORF">HGR_14094</name>
</gene>
<protein>
    <recommendedName>
        <fullName evidence="4">Methyl-accepting chemotaxis sensory transducer</fullName>
    </recommendedName>
</protein>
<name>F3KWI0_9BURK</name>
<feature type="region of interest" description="Disordered" evidence="1">
    <location>
        <begin position="78"/>
        <end position="101"/>
    </location>
</feature>
<keyword evidence="3" id="KW-1185">Reference proteome</keyword>
<evidence type="ECO:0000313" key="2">
    <source>
        <dbReference type="EMBL" id="EGI75887.1"/>
    </source>
</evidence>
<dbReference type="Proteomes" id="UP000016368">
    <property type="component" value="Unassembled WGS sequence"/>
</dbReference>
<evidence type="ECO:0000313" key="3">
    <source>
        <dbReference type="Proteomes" id="UP000016368"/>
    </source>
</evidence>